<evidence type="ECO:0000256" key="3">
    <source>
        <dbReference type="ARBA" id="ARBA00022723"/>
    </source>
</evidence>
<dbReference type="InterPro" id="IPR024403">
    <property type="entry name" value="DHOase_cat"/>
</dbReference>
<dbReference type="Proteomes" id="UP000198571">
    <property type="component" value="Unassembled WGS sequence"/>
</dbReference>
<dbReference type="PANTHER" id="PTHR43668:SF2">
    <property type="entry name" value="ALLANTOINASE"/>
    <property type="match status" value="1"/>
</dbReference>
<dbReference type="InterPro" id="IPR050138">
    <property type="entry name" value="DHOase/Allantoinase_Hydrolase"/>
</dbReference>
<feature type="binding site" evidence="6">
    <location>
        <position position="312"/>
    </location>
    <ligand>
        <name>substrate</name>
    </ligand>
</feature>
<comment type="function">
    <text evidence="1 6">Catalyzes the reversible cyclization of carbamoyl aspartate to dihydroorotate.</text>
</comment>
<keyword evidence="5 6" id="KW-0665">Pyrimidine biosynthesis</keyword>
<dbReference type="Gene3D" id="2.30.40.10">
    <property type="entry name" value="Urease, subunit C, domain 1"/>
    <property type="match status" value="1"/>
</dbReference>
<keyword evidence="4 6" id="KW-0378">Hydrolase</keyword>
<dbReference type="GO" id="GO:0004038">
    <property type="term" value="F:allantoinase activity"/>
    <property type="evidence" value="ECO:0007669"/>
    <property type="project" value="TreeGrafter"/>
</dbReference>
<sequence>MTTLYKNALMYTEENEKEVCDLLVDEEKGTVEKISRTPLDESEADKVIDVKKQLLIPGMVDLHVHLREPGGEKKETIESGTKAAARGGFTTIAAMPNTRPVPDTEEHLTNIISLMKEKGHVRVLPYAAFTERQAGKNLTDFHTLAARGAFAFTDDGVGVQEAGKMYEAMLQAAEAGKSVVAHCEDNSLLYGGAVHAGNFSEKQSIPGILSVSESVHIARDVLLAEAARCHYHVCHVSTKESVRVIRDAKRAGINVTAEVTPHHLILSEEDIPGDDANYKMNPPLRSEADKQALIEGLMDGTIDFIATDHAPHTAEEKKLPMVEAPFGITGLEIAFPLLYTKLVKENIISEKQLIDWLTIKPASAFSLPYGDLAEGGCADFTVINMNKTASVDPSTFLSKGKNTPFGGEILQGWPVMTVYQAQQVWMDEKEEAAI</sequence>
<dbReference type="EMBL" id="FOGT01000002">
    <property type="protein sequence ID" value="SER63095.1"/>
    <property type="molecule type" value="Genomic_DNA"/>
</dbReference>
<feature type="binding site" evidence="6">
    <location>
        <position position="63"/>
    </location>
    <ligand>
        <name>Zn(2+)</name>
        <dbReference type="ChEBI" id="CHEBI:29105"/>
        <label>1</label>
    </ligand>
</feature>
<dbReference type="InterPro" id="IPR004722">
    <property type="entry name" value="DHOase"/>
</dbReference>
<feature type="binding site" evidence="6">
    <location>
        <position position="281"/>
    </location>
    <ligand>
        <name>substrate</name>
    </ligand>
</feature>
<keyword evidence="3 6" id="KW-0479">Metal-binding</keyword>
<protein>
    <recommendedName>
        <fullName evidence="6">Dihydroorotase</fullName>
        <shortName evidence="6">DHOase</shortName>
        <ecNumber evidence="6">3.5.2.3</ecNumber>
    </recommendedName>
</protein>
<evidence type="ECO:0000313" key="9">
    <source>
        <dbReference type="Proteomes" id="UP000198571"/>
    </source>
</evidence>
<feature type="binding site" evidence="6">
    <location>
        <position position="308"/>
    </location>
    <ligand>
        <name>Zn(2+)</name>
        <dbReference type="ChEBI" id="CHEBI:29105"/>
        <label>1</label>
    </ligand>
</feature>
<dbReference type="NCBIfam" id="NF006837">
    <property type="entry name" value="PRK09357.1-2"/>
    <property type="match status" value="1"/>
</dbReference>
<feature type="binding site" evidence="6">
    <location>
        <position position="155"/>
    </location>
    <ligand>
        <name>Zn(2+)</name>
        <dbReference type="ChEBI" id="CHEBI:29105"/>
        <label>2</label>
    </ligand>
</feature>
<name>A0A1H9QS81_9BACI</name>
<dbReference type="GO" id="GO:0004151">
    <property type="term" value="F:dihydroorotase activity"/>
    <property type="evidence" value="ECO:0007669"/>
    <property type="project" value="UniProtKB-UniRule"/>
</dbReference>
<dbReference type="GO" id="GO:0008270">
    <property type="term" value="F:zinc ion binding"/>
    <property type="evidence" value="ECO:0007669"/>
    <property type="project" value="UniProtKB-UniRule"/>
</dbReference>
<feature type="binding site" evidence="6">
    <location>
        <position position="155"/>
    </location>
    <ligand>
        <name>Zn(2+)</name>
        <dbReference type="ChEBI" id="CHEBI:29105"/>
        <label>1</label>
    </ligand>
</feature>
<accession>A0A1H9QS81</accession>
<keyword evidence="9" id="KW-1185">Reference proteome</keyword>
<dbReference type="InterPro" id="IPR032466">
    <property type="entry name" value="Metal_Hydrolase"/>
</dbReference>
<feature type="binding site" evidence="6">
    <location>
        <position position="235"/>
    </location>
    <ligand>
        <name>Zn(2+)</name>
        <dbReference type="ChEBI" id="CHEBI:29105"/>
        <label>2</label>
    </ligand>
</feature>
<dbReference type="NCBIfam" id="TIGR00857">
    <property type="entry name" value="pyrC_multi"/>
    <property type="match status" value="1"/>
</dbReference>
<evidence type="ECO:0000256" key="4">
    <source>
        <dbReference type="ARBA" id="ARBA00022801"/>
    </source>
</evidence>
<dbReference type="CDD" id="cd01317">
    <property type="entry name" value="DHOase_IIa"/>
    <property type="match status" value="1"/>
</dbReference>
<evidence type="ECO:0000313" key="8">
    <source>
        <dbReference type="EMBL" id="SER63095.1"/>
    </source>
</evidence>
<comment type="cofactor">
    <cofactor evidence="6">
        <name>Zn(2+)</name>
        <dbReference type="ChEBI" id="CHEBI:29105"/>
    </cofactor>
    <text evidence="6">Binds 2 Zn(2+) ions per subunit.</text>
</comment>
<dbReference type="RefSeq" id="WP_093047660.1">
    <property type="nucleotide sequence ID" value="NZ_FOGT01000002.1"/>
</dbReference>
<dbReference type="OrthoDB" id="9765462at2"/>
<dbReference type="PROSITE" id="PS00483">
    <property type="entry name" value="DIHYDROOROTASE_2"/>
    <property type="match status" value="1"/>
</dbReference>
<dbReference type="SUPFAM" id="SSF51556">
    <property type="entry name" value="Metallo-dependent hydrolases"/>
    <property type="match status" value="1"/>
</dbReference>
<dbReference type="Pfam" id="PF12890">
    <property type="entry name" value="DHOase"/>
    <property type="match status" value="1"/>
</dbReference>
<feature type="binding site" evidence="6">
    <location>
        <begin position="65"/>
        <end position="67"/>
    </location>
    <ligand>
        <name>substrate</name>
    </ligand>
</feature>
<evidence type="ECO:0000259" key="7">
    <source>
        <dbReference type="Pfam" id="PF12890"/>
    </source>
</evidence>
<comment type="catalytic activity">
    <reaction evidence="6">
        <text>(S)-dihydroorotate + H2O = N-carbamoyl-L-aspartate + H(+)</text>
        <dbReference type="Rhea" id="RHEA:24296"/>
        <dbReference type="ChEBI" id="CHEBI:15377"/>
        <dbReference type="ChEBI" id="CHEBI:15378"/>
        <dbReference type="ChEBI" id="CHEBI:30864"/>
        <dbReference type="ChEBI" id="CHEBI:32814"/>
        <dbReference type="EC" id="3.5.2.3"/>
    </reaction>
</comment>
<dbReference type="EC" id="3.5.2.3" evidence="6"/>
<keyword evidence="6" id="KW-0862">Zinc</keyword>
<dbReference type="STRING" id="1601833.SAMN05518684_102338"/>
<dbReference type="Gene3D" id="3.20.20.140">
    <property type="entry name" value="Metal-dependent hydrolases"/>
    <property type="match status" value="1"/>
</dbReference>
<feature type="binding site" evidence="6">
    <location>
        <position position="182"/>
    </location>
    <ligand>
        <name>Zn(2+)</name>
        <dbReference type="ChEBI" id="CHEBI:29105"/>
        <label>2</label>
    </ligand>
</feature>
<feature type="active site" evidence="6">
    <location>
        <position position="308"/>
    </location>
</feature>
<evidence type="ECO:0000256" key="6">
    <source>
        <dbReference type="HAMAP-Rule" id="MF_00220"/>
    </source>
</evidence>
<gene>
    <name evidence="6" type="primary">pyrC</name>
    <name evidence="8" type="ORF">SAMN05518684_102338</name>
</gene>
<dbReference type="GO" id="GO:0005737">
    <property type="term" value="C:cytoplasm"/>
    <property type="evidence" value="ECO:0007669"/>
    <property type="project" value="TreeGrafter"/>
</dbReference>
<feature type="binding site" evidence="6">
    <location>
        <position position="65"/>
    </location>
    <ligand>
        <name>Zn(2+)</name>
        <dbReference type="ChEBI" id="CHEBI:29105"/>
        <label>1</label>
    </ligand>
</feature>
<comment type="similarity">
    <text evidence="2 6">Belongs to the metallo-dependent hydrolases superfamily. DHOase family. Class I DHOase subfamily.</text>
</comment>
<dbReference type="UniPathway" id="UPA00070">
    <property type="reaction ID" value="UER00117"/>
</dbReference>
<evidence type="ECO:0000256" key="5">
    <source>
        <dbReference type="ARBA" id="ARBA00022975"/>
    </source>
</evidence>
<dbReference type="GO" id="GO:0044205">
    <property type="term" value="P:'de novo' UMP biosynthetic process"/>
    <property type="evidence" value="ECO:0007669"/>
    <property type="project" value="UniProtKB-UniRule"/>
</dbReference>
<reference evidence="9" key="1">
    <citation type="submission" date="2016-10" db="EMBL/GenBank/DDBJ databases">
        <authorList>
            <person name="Varghese N."/>
            <person name="Submissions S."/>
        </authorList>
    </citation>
    <scope>NUCLEOTIDE SEQUENCE [LARGE SCALE GENOMIC DNA]</scope>
    <source>
        <strain evidence="9">S9</strain>
    </source>
</reference>
<dbReference type="PANTHER" id="PTHR43668">
    <property type="entry name" value="ALLANTOINASE"/>
    <property type="match status" value="1"/>
</dbReference>
<feature type="binding site" evidence="6">
    <location>
        <begin position="326"/>
        <end position="327"/>
    </location>
    <ligand>
        <name>substrate</name>
    </ligand>
</feature>
<feature type="domain" description="Dihydroorotase catalytic" evidence="7">
    <location>
        <begin position="53"/>
        <end position="241"/>
    </location>
</feature>
<feature type="binding site" evidence="6">
    <location>
        <position position="97"/>
    </location>
    <ligand>
        <name>substrate</name>
    </ligand>
</feature>
<dbReference type="AlphaFoldDB" id="A0A1H9QS81"/>
<comment type="pathway">
    <text evidence="6">Pyrimidine metabolism; UMP biosynthesis via de novo pathway; (S)-dihydroorotate from bicarbonate: step 3/3.</text>
</comment>
<dbReference type="HAMAP" id="MF_00220_B">
    <property type="entry name" value="PyrC_classI_B"/>
    <property type="match status" value="1"/>
</dbReference>
<dbReference type="SUPFAM" id="SSF51338">
    <property type="entry name" value="Composite domain of metallo-dependent hydrolases"/>
    <property type="match status" value="1"/>
</dbReference>
<dbReference type="InterPro" id="IPR002195">
    <property type="entry name" value="Dihydroorotase_CS"/>
</dbReference>
<dbReference type="PROSITE" id="PS00482">
    <property type="entry name" value="DIHYDROOROTASE_1"/>
    <property type="match status" value="1"/>
</dbReference>
<dbReference type="InterPro" id="IPR011059">
    <property type="entry name" value="Metal-dep_hydrolase_composite"/>
</dbReference>
<organism evidence="8 9">
    <name type="scientific">Salipaludibacillus aurantiacus</name>
    <dbReference type="NCBI Taxonomy" id="1601833"/>
    <lineage>
        <taxon>Bacteria</taxon>
        <taxon>Bacillati</taxon>
        <taxon>Bacillota</taxon>
        <taxon>Bacilli</taxon>
        <taxon>Bacillales</taxon>
        <taxon>Bacillaceae</taxon>
    </lineage>
</organism>
<evidence type="ECO:0000256" key="2">
    <source>
        <dbReference type="ARBA" id="ARBA00010286"/>
    </source>
</evidence>
<evidence type="ECO:0000256" key="1">
    <source>
        <dbReference type="ARBA" id="ARBA00002368"/>
    </source>
</evidence>
<dbReference type="GO" id="GO:0006145">
    <property type="term" value="P:purine nucleobase catabolic process"/>
    <property type="evidence" value="ECO:0007669"/>
    <property type="project" value="TreeGrafter"/>
</dbReference>
<proteinExistence type="inferred from homology"/>